<evidence type="ECO:0000256" key="1">
    <source>
        <dbReference type="ARBA" id="ARBA00004906"/>
    </source>
</evidence>
<dbReference type="SMART" id="SM00225">
    <property type="entry name" value="BTB"/>
    <property type="match status" value="1"/>
</dbReference>
<dbReference type="SUPFAM" id="SSF54695">
    <property type="entry name" value="POZ domain"/>
    <property type="match status" value="1"/>
</dbReference>
<evidence type="ECO:0008006" key="8">
    <source>
        <dbReference type="Google" id="ProtNLM"/>
    </source>
</evidence>
<dbReference type="PANTHER" id="PTHR32370">
    <property type="entry name" value="OS12G0117600 PROTEIN"/>
    <property type="match status" value="1"/>
</dbReference>
<dbReference type="Gene3D" id="3.30.710.10">
    <property type="entry name" value="Potassium Channel Kv1.1, Chain A"/>
    <property type="match status" value="1"/>
</dbReference>
<accession>A0ABD1XS26</accession>
<dbReference type="PROSITE" id="PS51649">
    <property type="entry name" value="NPH3"/>
    <property type="match status" value="1"/>
</dbReference>
<protein>
    <recommendedName>
        <fullName evidence="8">BTB/POZ domain-containing protein</fullName>
    </recommendedName>
</protein>
<dbReference type="Proteomes" id="UP001605036">
    <property type="component" value="Unassembled WGS sequence"/>
</dbReference>
<name>A0ABD1XS26_9MARC</name>
<dbReference type="PROSITE" id="PS50097">
    <property type="entry name" value="BTB"/>
    <property type="match status" value="1"/>
</dbReference>
<evidence type="ECO:0000259" key="4">
    <source>
        <dbReference type="PROSITE" id="PS50097"/>
    </source>
</evidence>
<dbReference type="InterPro" id="IPR011333">
    <property type="entry name" value="SKP1/BTB/POZ_sf"/>
</dbReference>
<reference evidence="6 7" key="1">
    <citation type="submission" date="2024-09" db="EMBL/GenBank/DDBJ databases">
        <title>Chromosome-scale assembly of Riccia fluitans.</title>
        <authorList>
            <person name="Paukszto L."/>
            <person name="Sawicki J."/>
            <person name="Karawczyk K."/>
            <person name="Piernik-Szablinska J."/>
            <person name="Szczecinska M."/>
            <person name="Mazdziarz M."/>
        </authorList>
    </citation>
    <scope>NUCLEOTIDE SEQUENCE [LARGE SCALE GENOMIC DNA]</scope>
    <source>
        <strain evidence="6">Rf_01</strain>
        <tissue evidence="6">Aerial parts of the thallus</tissue>
    </source>
</reference>
<feature type="coiled-coil region" evidence="3">
    <location>
        <begin position="554"/>
        <end position="581"/>
    </location>
</feature>
<evidence type="ECO:0000259" key="5">
    <source>
        <dbReference type="PROSITE" id="PS51649"/>
    </source>
</evidence>
<organism evidence="6 7">
    <name type="scientific">Riccia fluitans</name>
    <dbReference type="NCBI Taxonomy" id="41844"/>
    <lineage>
        <taxon>Eukaryota</taxon>
        <taxon>Viridiplantae</taxon>
        <taxon>Streptophyta</taxon>
        <taxon>Embryophyta</taxon>
        <taxon>Marchantiophyta</taxon>
        <taxon>Marchantiopsida</taxon>
        <taxon>Marchantiidae</taxon>
        <taxon>Marchantiales</taxon>
        <taxon>Ricciaceae</taxon>
        <taxon>Riccia</taxon>
    </lineage>
</organism>
<evidence type="ECO:0000313" key="6">
    <source>
        <dbReference type="EMBL" id="KAL2611764.1"/>
    </source>
</evidence>
<gene>
    <name evidence="6" type="ORF">R1flu_023456</name>
</gene>
<keyword evidence="2" id="KW-0833">Ubl conjugation pathway</keyword>
<comment type="pathway">
    <text evidence="1">Protein modification; protein ubiquitination.</text>
</comment>
<evidence type="ECO:0000256" key="2">
    <source>
        <dbReference type="ARBA" id="ARBA00022786"/>
    </source>
</evidence>
<feature type="domain" description="NPH3" evidence="5">
    <location>
        <begin position="215"/>
        <end position="503"/>
    </location>
</feature>
<dbReference type="Pfam" id="PF03000">
    <property type="entry name" value="NPH3"/>
    <property type="match status" value="1"/>
</dbReference>
<keyword evidence="7" id="KW-1185">Reference proteome</keyword>
<dbReference type="InterPro" id="IPR027356">
    <property type="entry name" value="NPH3_dom"/>
</dbReference>
<dbReference type="CDD" id="cd18312">
    <property type="entry name" value="BTB_POZ_NPY3-like"/>
    <property type="match status" value="1"/>
</dbReference>
<evidence type="ECO:0000256" key="3">
    <source>
        <dbReference type="SAM" id="Coils"/>
    </source>
</evidence>
<keyword evidence="3" id="KW-0175">Coiled coil</keyword>
<sequence>MAACMKLGSKADGFQRRGQAWFCTTGLPSDIVIEVDQMSFHLHKFPLLSKSGKLARLVAENSDEETGACQIQLQDIPGGAEAFELVAKFCYGVKVELTSANVAALRCAAEYLEMTEEFGEGNLIAKTESFLNQVVLRSWKDSVRALQSCEYLTPEAENLGIIKRCVDSLSMKACADPSLFGWPMMEHHGTLQSPGGSVLWNGISTGARGRNARSDWWYDDIASLSLPLYEKVITSMELKGIKPESIAGALMHFAKKALPGLHRRQNGRDSGSWAIVPLGVAPSENDQRVLLETIESLLPMQKGVTSTRFLFGLLRTALILNASSECKSNLERRIGMQLEQATLDDLLMPNYSYTVETLYDIECVQRILDHYILLDQTPGALSPHSLEDGQLVGSPSLTPMMMVSKLMDNYLAEVAPDVNLKPNKFQALAEALPEYSRVLDDGLYRAIDIYLKAHPWLNEQERERLCRIMDCQKLSLEACTHAAQNERLPLRVVVQVLFFEQLQLRTAIASAFMVTDTVDTARPVPRTGPLDGTAFTGGHPALRGDGWANVVRENQVLKGDMDKMRSRVNELEKECTTMRHEIEKLGKPKSSFNTFGLVTSKLGCRSRSQVSTAATNPPLGGIAEHYPLERDQRHSSEAGRLLFRGSVGGKGSTVCRGFLLVGVDAVEGIERLRLIHSVRSTRMWDSLRSLLLVS</sequence>
<proteinExistence type="predicted"/>
<dbReference type="AlphaFoldDB" id="A0ABD1XS26"/>
<dbReference type="InterPro" id="IPR043454">
    <property type="entry name" value="NPH3/RPT2-like"/>
</dbReference>
<evidence type="ECO:0000313" key="7">
    <source>
        <dbReference type="Proteomes" id="UP001605036"/>
    </source>
</evidence>
<dbReference type="InterPro" id="IPR000210">
    <property type="entry name" value="BTB/POZ_dom"/>
</dbReference>
<dbReference type="Pfam" id="PF00651">
    <property type="entry name" value="BTB"/>
    <property type="match status" value="1"/>
</dbReference>
<feature type="domain" description="BTB" evidence="4">
    <location>
        <begin position="29"/>
        <end position="99"/>
    </location>
</feature>
<dbReference type="EMBL" id="JBHFFA010000007">
    <property type="protein sequence ID" value="KAL2611764.1"/>
    <property type="molecule type" value="Genomic_DNA"/>
</dbReference>
<comment type="caution">
    <text evidence="6">The sequence shown here is derived from an EMBL/GenBank/DDBJ whole genome shotgun (WGS) entry which is preliminary data.</text>
</comment>